<dbReference type="SMART" id="SM00105">
    <property type="entry name" value="ArfGap"/>
    <property type="match status" value="1"/>
</dbReference>
<dbReference type="CDD" id="cd08204">
    <property type="entry name" value="ArfGap"/>
    <property type="match status" value="1"/>
</dbReference>
<dbReference type="InterPro" id="IPR051718">
    <property type="entry name" value="ARF_GTPase-activating"/>
</dbReference>
<dbReference type="Pfam" id="PF01412">
    <property type="entry name" value="ArfGap"/>
    <property type="match status" value="1"/>
</dbReference>
<comment type="caution">
    <text evidence="8">The sequence shown here is derived from an EMBL/GenBank/DDBJ whole genome shotgun (WGS) entry which is preliminary data.</text>
</comment>
<dbReference type="InterPro" id="IPR001164">
    <property type="entry name" value="ArfGAP_dom"/>
</dbReference>
<feature type="region of interest" description="Disordered" evidence="6">
    <location>
        <begin position="492"/>
        <end position="537"/>
    </location>
</feature>
<evidence type="ECO:0000313" key="8">
    <source>
        <dbReference type="EMBL" id="CAH7687932.1"/>
    </source>
</evidence>
<dbReference type="GO" id="GO:0005737">
    <property type="term" value="C:cytoplasm"/>
    <property type="evidence" value="ECO:0007669"/>
    <property type="project" value="TreeGrafter"/>
</dbReference>
<name>A0AAV0BL26_PHAPC</name>
<feature type="domain" description="Arf-GAP" evidence="7">
    <location>
        <begin position="7"/>
        <end position="139"/>
    </location>
</feature>
<reference evidence="8" key="1">
    <citation type="submission" date="2022-06" db="EMBL/GenBank/DDBJ databases">
        <authorList>
            <consortium name="SYNGENTA / RWTH Aachen University"/>
        </authorList>
    </citation>
    <scope>NUCLEOTIDE SEQUENCE</scope>
</reference>
<feature type="compositionally biased region" description="Low complexity" evidence="6">
    <location>
        <begin position="135"/>
        <end position="174"/>
    </location>
</feature>
<feature type="compositionally biased region" description="Polar residues" evidence="6">
    <location>
        <begin position="528"/>
        <end position="537"/>
    </location>
</feature>
<evidence type="ECO:0000313" key="9">
    <source>
        <dbReference type="Proteomes" id="UP001153365"/>
    </source>
</evidence>
<evidence type="ECO:0000259" key="7">
    <source>
        <dbReference type="PROSITE" id="PS50115"/>
    </source>
</evidence>
<organism evidence="8 9">
    <name type="scientific">Phakopsora pachyrhizi</name>
    <name type="common">Asian soybean rust disease fungus</name>
    <dbReference type="NCBI Taxonomy" id="170000"/>
    <lineage>
        <taxon>Eukaryota</taxon>
        <taxon>Fungi</taxon>
        <taxon>Dikarya</taxon>
        <taxon>Basidiomycota</taxon>
        <taxon>Pucciniomycotina</taxon>
        <taxon>Pucciniomycetes</taxon>
        <taxon>Pucciniales</taxon>
        <taxon>Phakopsoraceae</taxon>
        <taxon>Phakopsora</taxon>
    </lineage>
</organism>
<dbReference type="Gene3D" id="1.10.220.150">
    <property type="entry name" value="Arf GTPase activating protein"/>
    <property type="match status" value="1"/>
</dbReference>
<keyword evidence="9" id="KW-1185">Reference proteome</keyword>
<feature type="region of interest" description="Disordered" evidence="6">
    <location>
        <begin position="134"/>
        <end position="198"/>
    </location>
</feature>
<accession>A0AAV0BL26</accession>
<dbReference type="Proteomes" id="UP001153365">
    <property type="component" value="Unassembled WGS sequence"/>
</dbReference>
<dbReference type="InterPro" id="IPR038508">
    <property type="entry name" value="ArfGAP_dom_sf"/>
</dbReference>
<evidence type="ECO:0000256" key="4">
    <source>
        <dbReference type="ARBA" id="ARBA00022833"/>
    </source>
</evidence>
<dbReference type="PANTHER" id="PTHR45705:SF1">
    <property type="entry name" value="FI20236P1"/>
    <property type="match status" value="1"/>
</dbReference>
<dbReference type="SUPFAM" id="SSF57863">
    <property type="entry name" value="ArfGap/RecO-like zinc finger"/>
    <property type="match status" value="1"/>
</dbReference>
<feature type="region of interest" description="Disordered" evidence="6">
    <location>
        <begin position="90"/>
        <end position="114"/>
    </location>
</feature>
<dbReference type="FunFam" id="1.10.220.150:FF:000009">
    <property type="entry name" value="stromal membrane-associated protein 1 isoform X1"/>
    <property type="match status" value="1"/>
</dbReference>
<dbReference type="AlphaFoldDB" id="A0AAV0BL26"/>
<evidence type="ECO:0000256" key="5">
    <source>
        <dbReference type="PROSITE-ProRule" id="PRU00288"/>
    </source>
</evidence>
<dbReference type="GO" id="GO:0005096">
    <property type="term" value="F:GTPase activator activity"/>
    <property type="evidence" value="ECO:0007669"/>
    <property type="project" value="UniProtKB-KW"/>
</dbReference>
<dbReference type="PROSITE" id="PS50115">
    <property type="entry name" value="ARFGAP"/>
    <property type="match status" value="1"/>
</dbReference>
<keyword evidence="4" id="KW-0862">Zinc</keyword>
<dbReference type="PRINTS" id="PR00405">
    <property type="entry name" value="REVINTRACTNG"/>
</dbReference>
<keyword evidence="3 5" id="KW-0863">Zinc-finger</keyword>
<feature type="compositionally biased region" description="Polar residues" evidence="6">
    <location>
        <begin position="510"/>
        <end position="519"/>
    </location>
</feature>
<keyword evidence="1" id="KW-0343">GTPase activation</keyword>
<evidence type="ECO:0000256" key="3">
    <source>
        <dbReference type="ARBA" id="ARBA00022771"/>
    </source>
</evidence>
<dbReference type="InterPro" id="IPR037278">
    <property type="entry name" value="ARFGAP/RecO"/>
</dbReference>
<evidence type="ECO:0000256" key="6">
    <source>
        <dbReference type="SAM" id="MobiDB-lite"/>
    </source>
</evidence>
<dbReference type="GO" id="GO:0008270">
    <property type="term" value="F:zinc ion binding"/>
    <property type="evidence" value="ECO:0007669"/>
    <property type="project" value="UniProtKB-KW"/>
</dbReference>
<keyword evidence="2" id="KW-0479">Metal-binding</keyword>
<sequence>MSSSIGLSKASVERNHVCADCKTRNPRWASWNLGIFICVKCAGIHRKIGTHISKVKSVTMDSWSKEQVEFELIFITLTQKQMKTIGNIKSNQYYNPNDAKHPHPTDLEESERDSELEKYIRMKYQKKQFVALDESGSSSGTGSASSLSSFRISDSPSTLSPASSLRGLSSSNTSALVPIRPPSSSGQDRRYGKKQSFTQDVNITEGYFDRKTFEASSQQSYPNRSPSARIRFAPVNNTNVSSPNPSAGIVPPLRPSTAPIISGGILKNPLKTAPPPVPALPTMLYSSLGPYSESLNLNQCADGRDFQFAQSPQQTLDVRNHSQNQSVPFCSDLPKKDDIWGDMMQLGGVSNVTDKLQGINLNSSTKMSSLQSLNNMTYHNSGVCLVNQTYGQDQKFPFVNQSQSLDIVSNPITRGTNPLTFSAESPDVNYQGSPNPNPYIFNGSMNNSTTTQFTPTTQGFNLSNNNPFNVANFMPNRSNQPAQQHQQLNKNNNPFLRHQQPSFVGVNGYNFGSENQQSGGASGGTVPYNGSRNPFLF</sequence>
<dbReference type="EMBL" id="CALTRL010005923">
    <property type="protein sequence ID" value="CAH7687932.1"/>
    <property type="molecule type" value="Genomic_DNA"/>
</dbReference>
<gene>
    <name evidence="8" type="ORF">PPACK8108_LOCUS22797</name>
</gene>
<proteinExistence type="predicted"/>
<evidence type="ECO:0000256" key="1">
    <source>
        <dbReference type="ARBA" id="ARBA00022468"/>
    </source>
</evidence>
<protein>
    <submittedName>
        <fullName evidence="8">Expressed protein</fullName>
    </submittedName>
</protein>
<evidence type="ECO:0000256" key="2">
    <source>
        <dbReference type="ARBA" id="ARBA00022723"/>
    </source>
</evidence>
<feature type="compositionally biased region" description="Polar residues" evidence="6">
    <location>
        <begin position="492"/>
        <end position="502"/>
    </location>
</feature>
<dbReference type="PANTHER" id="PTHR45705">
    <property type="entry name" value="FI20236P1"/>
    <property type="match status" value="1"/>
</dbReference>